<dbReference type="CDD" id="cd08063">
    <property type="entry name" value="MPN_CSN6"/>
    <property type="match status" value="1"/>
</dbReference>
<evidence type="ECO:0000256" key="2">
    <source>
        <dbReference type="RuleBase" id="RU367006"/>
    </source>
</evidence>
<dbReference type="Proteomes" id="UP000070168">
    <property type="component" value="Unassembled WGS sequence"/>
</dbReference>
<dbReference type="OrthoDB" id="1378at2759"/>
<dbReference type="GO" id="GO:0008180">
    <property type="term" value="C:COP9 signalosome"/>
    <property type="evidence" value="ECO:0007669"/>
    <property type="project" value="UniProtKB-UniRule"/>
</dbReference>
<feature type="compositionally biased region" description="Polar residues" evidence="3">
    <location>
        <begin position="277"/>
        <end position="297"/>
    </location>
</feature>
<comment type="similarity">
    <text evidence="1 2">Belongs to the peptidase M67A family. CSN6 subfamily.</text>
</comment>
<evidence type="ECO:0000313" key="6">
    <source>
        <dbReference type="Proteomes" id="UP000070168"/>
    </source>
</evidence>
<dbReference type="Pfam" id="PF01398">
    <property type="entry name" value="JAB"/>
    <property type="match status" value="1"/>
</dbReference>
<keyword evidence="2" id="KW-0963">Cytoplasm</keyword>
<dbReference type="GO" id="GO:0000338">
    <property type="term" value="P:protein deneddylation"/>
    <property type="evidence" value="ECO:0007669"/>
    <property type="project" value="InterPro"/>
</dbReference>
<dbReference type="PANTHER" id="PTHR10540">
    <property type="entry name" value="EUKARYOTIC TRANSLATION INITIATION FACTOR 3 SUBUNIT F-RELATED"/>
    <property type="match status" value="1"/>
</dbReference>
<gene>
    <name evidence="5" type="ORF">PGRI_057710</name>
</gene>
<dbReference type="STRING" id="5078.A0A135LLF4"/>
<keyword evidence="6" id="KW-1185">Reference proteome</keyword>
<sequence>MEVFATGEACPSRRGESSLPPQGSPPQGSSSNRPNMTASTKSIYYSVPHQKFLDVPGLQTTVMEPPQCLVSQKSSDSGLHIQLHPLVLLTISDQITRHAARQQHGPIIGALMGQQNGREITLEHAFECPVTCGLNDEVILPAAWFEERLQQFKDVHKNPALDLVGWWSTAPSSGPNDAHLPLHRQILQDYNESAVFLAFHPSQLQDSSSSGGKLPLTVYESVHEGDAAPDANKDMQVDGEEPGLNIKFRELPYSMETGESEMIGIDTIVQASGTASLNATQEPNKRAQQTEQTESNKQSSQVELSQEEEELIASLSTRLNAVRTLESRIFLIKSYLSSLSEEDFTSDRSKDNTSMTKLSHPILRNINSLLSHLSILSPSEQSTFSTEVLSQNNDVLLISLLGQLGDNVKAMRELGRKSAVVQSARVATARKDPSMLQRSFNDEFYSQGGRGGPGSGMYP</sequence>
<reference evidence="5 6" key="1">
    <citation type="journal article" date="2016" name="BMC Genomics">
        <title>Genome sequencing and secondary metabolism of the postharvest pathogen Penicillium griseofulvum.</title>
        <authorList>
            <person name="Banani H."/>
            <person name="Marcet-Houben M."/>
            <person name="Ballester A.R."/>
            <person name="Abbruscato P."/>
            <person name="Gonzalez-Candelas L."/>
            <person name="Gabaldon T."/>
            <person name="Spadaro D."/>
        </authorList>
    </citation>
    <scope>NUCLEOTIDE SEQUENCE [LARGE SCALE GENOMIC DNA]</scope>
    <source>
        <strain evidence="5 6">PG3</strain>
    </source>
</reference>
<dbReference type="PANTHER" id="PTHR10540:SF8">
    <property type="entry name" value="COP9 SIGNALOSOME COMPLEX SUBUNIT 6"/>
    <property type="match status" value="1"/>
</dbReference>
<keyword evidence="2" id="KW-0736">Signalosome</keyword>
<dbReference type="Pfam" id="PF13012">
    <property type="entry name" value="MitMem_reg"/>
    <property type="match status" value="1"/>
</dbReference>
<dbReference type="InterPro" id="IPR033859">
    <property type="entry name" value="MPN_CSN6"/>
</dbReference>
<evidence type="ECO:0000313" key="5">
    <source>
        <dbReference type="EMBL" id="KXG49803.1"/>
    </source>
</evidence>
<feature type="compositionally biased region" description="Low complexity" evidence="3">
    <location>
        <begin position="17"/>
        <end position="31"/>
    </location>
</feature>
<proteinExistence type="inferred from homology"/>
<feature type="region of interest" description="Disordered" evidence="3">
    <location>
        <begin position="1"/>
        <end position="37"/>
    </location>
</feature>
<comment type="function">
    <text evidence="2">Component of the COP9 signalosome complex (CSN), a complex involved in various cellular and developmental processes.</text>
</comment>
<feature type="region of interest" description="Disordered" evidence="3">
    <location>
        <begin position="277"/>
        <end position="305"/>
    </location>
</feature>
<dbReference type="GO" id="GO:0005737">
    <property type="term" value="C:cytoplasm"/>
    <property type="evidence" value="ECO:0007669"/>
    <property type="project" value="UniProtKB-SubCell"/>
</dbReference>
<name>A0A135LLF4_PENPA</name>
<protein>
    <recommendedName>
        <fullName evidence="2">COP9 signalosome complex subunit 6</fullName>
    </recommendedName>
</protein>
<comment type="caution">
    <text evidence="5">The sequence shown here is derived from an EMBL/GenBank/DDBJ whole genome shotgun (WGS) entry which is preliminary data.</text>
</comment>
<accession>A0A135LLF4</accession>
<feature type="domain" description="MPN" evidence="4">
    <location>
        <begin position="81"/>
        <end position="225"/>
    </location>
</feature>
<organism evidence="5 6">
    <name type="scientific">Penicillium patulum</name>
    <name type="common">Penicillium griseofulvum</name>
    <dbReference type="NCBI Taxonomy" id="5078"/>
    <lineage>
        <taxon>Eukaryota</taxon>
        <taxon>Fungi</taxon>
        <taxon>Dikarya</taxon>
        <taxon>Ascomycota</taxon>
        <taxon>Pezizomycotina</taxon>
        <taxon>Eurotiomycetes</taxon>
        <taxon>Eurotiomycetidae</taxon>
        <taxon>Eurotiales</taxon>
        <taxon>Aspergillaceae</taxon>
        <taxon>Penicillium</taxon>
    </lineage>
</organism>
<dbReference type="AlphaFoldDB" id="A0A135LLF4"/>
<dbReference type="GO" id="GO:0008237">
    <property type="term" value="F:metallopeptidase activity"/>
    <property type="evidence" value="ECO:0007669"/>
    <property type="project" value="InterPro"/>
</dbReference>
<comment type="subcellular location">
    <subcellularLocation>
        <location evidence="2">Cytoplasm</location>
    </subcellularLocation>
    <subcellularLocation>
        <location evidence="2">Nucleus</location>
    </subcellularLocation>
</comment>
<dbReference type="RefSeq" id="XP_040648339.1">
    <property type="nucleotide sequence ID" value="XM_040793484.1"/>
</dbReference>
<evidence type="ECO:0000256" key="1">
    <source>
        <dbReference type="ARBA" id="ARBA00010893"/>
    </source>
</evidence>
<dbReference type="Gene3D" id="3.40.140.10">
    <property type="entry name" value="Cytidine Deaminase, domain 2"/>
    <property type="match status" value="1"/>
</dbReference>
<dbReference type="InterPro" id="IPR024969">
    <property type="entry name" value="EIF3F/CSN6-like_C"/>
</dbReference>
<dbReference type="InterPro" id="IPR037518">
    <property type="entry name" value="MPN"/>
</dbReference>
<keyword evidence="2" id="KW-0539">Nucleus</keyword>
<dbReference type="EMBL" id="LHQR01000048">
    <property type="protein sequence ID" value="KXG49803.1"/>
    <property type="molecule type" value="Genomic_DNA"/>
</dbReference>
<dbReference type="OMA" id="LVGWWST"/>
<evidence type="ECO:0000256" key="3">
    <source>
        <dbReference type="SAM" id="MobiDB-lite"/>
    </source>
</evidence>
<dbReference type="PROSITE" id="PS50249">
    <property type="entry name" value="MPN"/>
    <property type="match status" value="1"/>
</dbReference>
<dbReference type="GeneID" id="63708784"/>
<evidence type="ECO:0000259" key="4">
    <source>
        <dbReference type="PROSITE" id="PS50249"/>
    </source>
</evidence>
<dbReference type="InterPro" id="IPR000555">
    <property type="entry name" value="JAMM/MPN+_dom"/>
</dbReference>